<dbReference type="InterPro" id="IPR023606">
    <property type="entry name" value="CoA-Trfase_III_dom_1_sf"/>
</dbReference>
<dbReference type="EMBL" id="JACOPN010000005">
    <property type="protein sequence ID" value="MBC5717360.1"/>
    <property type="molecule type" value="Genomic_DNA"/>
</dbReference>
<reference evidence="2" key="1">
    <citation type="submission" date="2020-08" db="EMBL/GenBank/DDBJ databases">
        <title>Genome public.</title>
        <authorList>
            <person name="Liu C."/>
            <person name="Sun Q."/>
        </authorList>
    </citation>
    <scope>NUCLEOTIDE SEQUENCE</scope>
    <source>
        <strain evidence="2">BX5</strain>
    </source>
</reference>
<dbReference type="SUPFAM" id="SSF89796">
    <property type="entry name" value="CoA-transferase family III (CaiB/BaiF)"/>
    <property type="match status" value="1"/>
</dbReference>
<sequence>MKKALEGVRVLDFTQVLAGPFCTMNLADFGAEVIKIEKPGVGDGSRIFGPFKNGQSGYYTLVNRGKKGIAIDLKKGKDLIYDMVKSCDIVVENFKPGVMKKLGFSYEDLKQINPKIIYCSISGFGQDSPMRDLPAYDIVAQGMSGMMSITGYPDTPPARVGASLGDVSAGLYAVTGILLALYNRERTGEGQYVDVALLDSVFAFVETNVVRHTIGGIHPTRVGARHPLSAPFDIYMCKDTYVIIAVASDHHFAKLCEMIGQPDLIKDPKFDSDPHRSANDVELKAILEKFFSNYTAAEAMKMMQDNSIPCGPLCTVDEACENPSILARKMLVEIDQPGMGKVKITGNPMKLSETPADPCHPAPAVGQDNETVLRDIFGYSDEQIAKWKEEKVL</sequence>
<protein>
    <submittedName>
        <fullName evidence="2">CoA transferase</fullName>
    </submittedName>
</protein>
<organism evidence="2 3">
    <name type="scientific">Flintibacter faecis</name>
    <dbReference type="NCBI Taxonomy" id="2763047"/>
    <lineage>
        <taxon>Bacteria</taxon>
        <taxon>Bacillati</taxon>
        <taxon>Bacillota</taxon>
        <taxon>Clostridia</taxon>
        <taxon>Eubacteriales</taxon>
        <taxon>Flintibacter</taxon>
    </lineage>
</organism>
<dbReference type="InterPro" id="IPR044855">
    <property type="entry name" value="CoA-Trfase_III_dom3_sf"/>
</dbReference>
<dbReference type="GO" id="GO:0008410">
    <property type="term" value="F:CoA-transferase activity"/>
    <property type="evidence" value="ECO:0007669"/>
    <property type="project" value="TreeGrafter"/>
</dbReference>
<dbReference type="PANTHER" id="PTHR48207">
    <property type="entry name" value="SUCCINATE--HYDROXYMETHYLGLUTARATE COA-TRANSFERASE"/>
    <property type="match status" value="1"/>
</dbReference>
<name>A0A8J6MB50_9FIRM</name>
<evidence type="ECO:0000313" key="3">
    <source>
        <dbReference type="Proteomes" id="UP000602260"/>
    </source>
</evidence>
<dbReference type="AlphaFoldDB" id="A0A8J6MB50"/>
<proteinExistence type="predicted"/>
<dbReference type="Gene3D" id="3.30.1540.10">
    <property type="entry name" value="formyl-coa transferase, domain 3"/>
    <property type="match status" value="1"/>
</dbReference>
<accession>A0A8J6MB50</accession>
<dbReference type="Gene3D" id="3.40.50.10540">
    <property type="entry name" value="Crotonobetainyl-coa:carnitine coa-transferase, domain 1"/>
    <property type="match status" value="1"/>
</dbReference>
<dbReference type="Proteomes" id="UP000602260">
    <property type="component" value="Unassembled WGS sequence"/>
</dbReference>
<dbReference type="Pfam" id="PF02515">
    <property type="entry name" value="CoA_transf_3"/>
    <property type="match status" value="1"/>
</dbReference>
<evidence type="ECO:0000313" key="2">
    <source>
        <dbReference type="EMBL" id="MBC5717360.1"/>
    </source>
</evidence>
<gene>
    <name evidence="2" type="ORF">H8S55_08515</name>
</gene>
<comment type="caution">
    <text evidence="2">The sequence shown here is derived from an EMBL/GenBank/DDBJ whole genome shotgun (WGS) entry which is preliminary data.</text>
</comment>
<dbReference type="InterPro" id="IPR003673">
    <property type="entry name" value="CoA-Trfase_fam_III"/>
</dbReference>
<keyword evidence="3" id="KW-1185">Reference proteome</keyword>
<keyword evidence="1 2" id="KW-0808">Transferase</keyword>
<evidence type="ECO:0000256" key="1">
    <source>
        <dbReference type="ARBA" id="ARBA00022679"/>
    </source>
</evidence>
<dbReference type="PANTHER" id="PTHR48207:SF3">
    <property type="entry name" value="SUCCINATE--HYDROXYMETHYLGLUTARATE COA-TRANSFERASE"/>
    <property type="match status" value="1"/>
</dbReference>
<dbReference type="InterPro" id="IPR050483">
    <property type="entry name" value="CoA-transferase_III_domain"/>
</dbReference>
<dbReference type="RefSeq" id="WP_186878630.1">
    <property type="nucleotide sequence ID" value="NZ_JACOPN010000005.1"/>
</dbReference>